<accession>A0A8C4W958</accession>
<dbReference type="Proteomes" id="UP000694390">
    <property type="component" value="Chromosome 7"/>
</dbReference>
<evidence type="ECO:0000256" key="2">
    <source>
        <dbReference type="ARBA" id="ARBA00023157"/>
    </source>
</evidence>
<dbReference type="Pfam" id="PF00431">
    <property type="entry name" value="CUB"/>
    <property type="match status" value="1"/>
</dbReference>
<dbReference type="InterPro" id="IPR048290">
    <property type="entry name" value="ZP_chr"/>
</dbReference>
<dbReference type="InterPro" id="IPR055356">
    <property type="entry name" value="ZP-N"/>
</dbReference>
<dbReference type="FunFam" id="2.60.40.4100:FF:000005">
    <property type="entry name" value="Deleted in malignant brain tumors 1"/>
    <property type="match status" value="1"/>
</dbReference>
<dbReference type="SMART" id="SM00042">
    <property type="entry name" value="CUB"/>
    <property type="match status" value="1"/>
</dbReference>
<feature type="domain" description="CUB" evidence="6">
    <location>
        <begin position="100"/>
        <end position="188"/>
    </location>
</feature>
<evidence type="ECO:0000256" key="3">
    <source>
        <dbReference type="ARBA" id="ARBA00023180"/>
    </source>
</evidence>
<feature type="transmembrane region" description="Helical" evidence="5">
    <location>
        <begin position="19"/>
        <end position="39"/>
    </location>
</feature>
<dbReference type="InterPro" id="IPR035914">
    <property type="entry name" value="Sperma_CUB_dom_sf"/>
</dbReference>
<dbReference type="InterPro" id="IPR000859">
    <property type="entry name" value="CUB_dom"/>
</dbReference>
<feature type="domain" description="ZP" evidence="7">
    <location>
        <begin position="160"/>
        <end position="431"/>
    </location>
</feature>
<dbReference type="InterPro" id="IPR042235">
    <property type="entry name" value="ZP-C_dom"/>
</dbReference>
<evidence type="ECO:0000256" key="4">
    <source>
        <dbReference type="PROSITE-ProRule" id="PRU00059"/>
    </source>
</evidence>
<dbReference type="SUPFAM" id="SSF49854">
    <property type="entry name" value="Spermadhesin, CUB domain"/>
    <property type="match status" value="1"/>
</dbReference>
<organism evidence="8 9">
    <name type="scientific">Gopherus evgoodei</name>
    <name type="common">Goodes thornscrub tortoise</name>
    <dbReference type="NCBI Taxonomy" id="1825980"/>
    <lineage>
        <taxon>Eukaryota</taxon>
        <taxon>Metazoa</taxon>
        <taxon>Chordata</taxon>
        <taxon>Craniata</taxon>
        <taxon>Vertebrata</taxon>
        <taxon>Euteleostomi</taxon>
        <taxon>Archelosauria</taxon>
        <taxon>Testudinata</taxon>
        <taxon>Testudines</taxon>
        <taxon>Cryptodira</taxon>
        <taxon>Durocryptodira</taxon>
        <taxon>Testudinoidea</taxon>
        <taxon>Testudinidae</taxon>
        <taxon>Gopherus</taxon>
    </lineage>
</organism>
<dbReference type="Gene3D" id="2.60.40.4100">
    <property type="entry name" value="Zona pellucida, ZP-C domain"/>
    <property type="match status" value="1"/>
</dbReference>
<evidence type="ECO:0000313" key="8">
    <source>
        <dbReference type="Ensembl" id="ENSGEVP00005013881.1"/>
    </source>
</evidence>
<dbReference type="Pfam" id="PF00100">
    <property type="entry name" value="Zona_pellucida"/>
    <property type="match status" value="1"/>
</dbReference>
<name>A0A8C4W958_9SAUR</name>
<dbReference type="GeneTree" id="ENSGT00940000163882"/>
<dbReference type="SMART" id="SM00241">
    <property type="entry name" value="ZP"/>
    <property type="match status" value="1"/>
</dbReference>
<evidence type="ECO:0000256" key="5">
    <source>
        <dbReference type="SAM" id="Phobius"/>
    </source>
</evidence>
<proteinExistence type="predicted"/>
<dbReference type="InterPro" id="IPR001507">
    <property type="entry name" value="ZP_dom"/>
</dbReference>
<keyword evidence="9" id="KW-1185">Reference proteome</keyword>
<protein>
    <recommendedName>
        <fullName evidence="10">CUB and zona pellucida-like domain-containing protein 1</fullName>
    </recommendedName>
</protein>
<dbReference type="Ensembl" id="ENSGEVT00005014543.1">
    <property type="protein sequence ID" value="ENSGEVP00005013881.1"/>
    <property type="gene ID" value="ENSGEVG00005009832.1"/>
</dbReference>
<keyword evidence="2" id="KW-1015">Disulfide bond</keyword>
<dbReference type="CDD" id="cd00041">
    <property type="entry name" value="CUB"/>
    <property type="match status" value="1"/>
</dbReference>
<reference evidence="8" key="2">
    <citation type="submission" date="2025-08" db="UniProtKB">
        <authorList>
            <consortium name="Ensembl"/>
        </authorList>
    </citation>
    <scope>IDENTIFICATION</scope>
</reference>
<feature type="transmembrane region" description="Helical" evidence="5">
    <location>
        <begin position="87"/>
        <end position="104"/>
    </location>
</feature>
<keyword evidence="1" id="KW-0732">Signal</keyword>
<evidence type="ECO:0000313" key="9">
    <source>
        <dbReference type="Proteomes" id="UP000694390"/>
    </source>
</evidence>
<keyword evidence="5" id="KW-1133">Transmembrane helix</keyword>
<reference evidence="8" key="3">
    <citation type="submission" date="2025-09" db="UniProtKB">
        <authorList>
            <consortium name="Ensembl"/>
        </authorList>
    </citation>
    <scope>IDENTIFICATION</scope>
</reference>
<dbReference type="InterPro" id="IPR055355">
    <property type="entry name" value="ZP-C"/>
</dbReference>
<comment type="caution">
    <text evidence="4">Lacks conserved residue(s) required for the propagation of feature annotation.</text>
</comment>
<dbReference type="PANTHER" id="PTHR14002:SF38">
    <property type="entry name" value="CUB AND ZONA PELLUCIDA-LIKE DOMAIN-CONTAINING PROTEIN 1"/>
    <property type="match status" value="1"/>
</dbReference>
<dbReference type="PRINTS" id="PR00023">
    <property type="entry name" value="ZPELLUCIDA"/>
</dbReference>
<dbReference type="Gene3D" id="2.60.40.3210">
    <property type="entry name" value="Zona pellucida, ZP-N domain"/>
    <property type="match status" value="1"/>
</dbReference>
<dbReference type="Pfam" id="PF23344">
    <property type="entry name" value="ZP-N"/>
    <property type="match status" value="1"/>
</dbReference>
<evidence type="ECO:0000259" key="6">
    <source>
        <dbReference type="PROSITE" id="PS01180"/>
    </source>
</evidence>
<evidence type="ECO:0008006" key="10">
    <source>
        <dbReference type="Google" id="ProtNLM"/>
    </source>
</evidence>
<dbReference type="PROSITE" id="PS01180">
    <property type="entry name" value="CUB"/>
    <property type="match status" value="1"/>
</dbReference>
<dbReference type="Gene3D" id="2.60.120.290">
    <property type="entry name" value="Spermadhesin, CUB domain"/>
    <property type="match status" value="1"/>
</dbReference>
<keyword evidence="5" id="KW-0812">Transmembrane</keyword>
<keyword evidence="5" id="KW-0472">Membrane</keyword>
<dbReference type="PROSITE" id="PS51034">
    <property type="entry name" value="ZP_2"/>
    <property type="match status" value="1"/>
</dbReference>
<evidence type="ECO:0000259" key="7">
    <source>
        <dbReference type="PROSITE" id="PS51034"/>
    </source>
</evidence>
<keyword evidence="3" id="KW-0325">Glycoprotein</keyword>
<dbReference type="OrthoDB" id="10063988at2759"/>
<sequence>MCSKIFKLSMGNLACTKCIFIYVEVLCIVRFILCIPVIMQKQMLRSADLMYGSEPYPSFGEHGASCAGTNFKFNIFTRNKIKRNPKIYWFLFLLAINGSCSGYLSTASGSFSSPFFPGNYPVNIQSSYNCAYDFVEVYDGPLNTSPLLGRICDRSNYTFTSSSNTMTVLFSSDFSYTRSAYYDSFPEKNNDTGKLLSAVIGYNAWDVYLNDSSCGPQQITETYVIVNIPFNGCGTIRQVKNNTIMYSNVNRTSPSGYIITRKSNFQFHVTCTMNQDTMVEIMYVAKGDIDISEAQHGRYEVNISFYESSNISNPVYSSPYYVDLNQDLFLQATLYSSDSTLVMFTDTCMASPYSDFTNLTFVLIRNGKGLLVVIKDSTYSSYYSPMGHVVRFKFNAFKFLNRHAAIYLQCKIVVCRAYDYSSRCYQGCLVRLKRDTSPYQEKLDVVVGPVQHKKETNEDRKSGNLFLWPFLLLYIQNFFKHQLFPQKNLHPTVSLS</sequence>
<reference evidence="8" key="1">
    <citation type="submission" date="2019-06" db="EMBL/GenBank/DDBJ databases">
        <title>G10K-VGP Goodes thornscrub tortoise genome, primary haplotype.</title>
        <authorList>
            <person name="Murphy B."/>
            <person name="Edwards T."/>
            <person name="Rhie A."/>
            <person name="Koren S."/>
            <person name="Phillippy A."/>
            <person name="Fedrigo O."/>
            <person name="Haase B."/>
            <person name="Mountcastle J."/>
            <person name="Lewin H."/>
            <person name="Damas J."/>
            <person name="Howe K."/>
            <person name="Formenti G."/>
            <person name="Myers G."/>
            <person name="Durbin R."/>
            <person name="Jarvis E.D."/>
        </authorList>
    </citation>
    <scope>NUCLEOTIDE SEQUENCE [LARGE SCALE GENOMIC DNA]</scope>
</reference>
<dbReference type="AlphaFoldDB" id="A0A8C4W958"/>
<dbReference type="PANTHER" id="PTHR14002">
    <property type="entry name" value="ENDOGLIN/TGF-BETA RECEPTOR TYPE III"/>
    <property type="match status" value="1"/>
</dbReference>
<evidence type="ECO:0000256" key="1">
    <source>
        <dbReference type="ARBA" id="ARBA00022729"/>
    </source>
</evidence>